<gene>
    <name evidence="6" type="ORF">E2626_07320</name>
</gene>
<dbReference type="SUPFAM" id="SSF55781">
    <property type="entry name" value="GAF domain-like"/>
    <property type="match status" value="2"/>
</dbReference>
<dbReference type="FunFam" id="3.20.20.450:FF:000001">
    <property type="entry name" value="Cyclic di-GMP phosphodiesterase yahA"/>
    <property type="match status" value="1"/>
</dbReference>
<evidence type="ECO:0000313" key="7">
    <source>
        <dbReference type="Proteomes" id="UP000297776"/>
    </source>
</evidence>
<dbReference type="SUPFAM" id="SSF55785">
    <property type="entry name" value="PYP-like sensor domain (PAS domain)"/>
    <property type="match status" value="1"/>
</dbReference>
<feature type="domain" description="PAC" evidence="3">
    <location>
        <begin position="453"/>
        <end position="504"/>
    </location>
</feature>
<accession>A0A4Y8LHU6</accession>
<dbReference type="SMART" id="SM00267">
    <property type="entry name" value="GGDEF"/>
    <property type="match status" value="1"/>
</dbReference>
<dbReference type="PROSITE" id="PS50113">
    <property type="entry name" value="PAC"/>
    <property type="match status" value="1"/>
</dbReference>
<dbReference type="InterPro" id="IPR000160">
    <property type="entry name" value="GGDEF_dom"/>
</dbReference>
<dbReference type="CDD" id="cd00130">
    <property type="entry name" value="PAS"/>
    <property type="match status" value="1"/>
</dbReference>
<dbReference type="NCBIfam" id="TIGR00229">
    <property type="entry name" value="sensory_box"/>
    <property type="match status" value="1"/>
</dbReference>
<dbReference type="GO" id="GO:0006355">
    <property type="term" value="P:regulation of DNA-templated transcription"/>
    <property type="evidence" value="ECO:0007669"/>
    <property type="project" value="InterPro"/>
</dbReference>
<dbReference type="PROSITE" id="PS50887">
    <property type="entry name" value="GGDEF"/>
    <property type="match status" value="1"/>
</dbReference>
<feature type="domain" description="GGDEF" evidence="5">
    <location>
        <begin position="536"/>
        <end position="669"/>
    </location>
</feature>
<dbReference type="SMART" id="SM00086">
    <property type="entry name" value="PAC"/>
    <property type="match status" value="1"/>
</dbReference>
<dbReference type="SUPFAM" id="SSF55073">
    <property type="entry name" value="Nucleotide cyclase"/>
    <property type="match status" value="1"/>
</dbReference>
<dbReference type="Pfam" id="PF00989">
    <property type="entry name" value="PAS"/>
    <property type="match status" value="1"/>
</dbReference>
<dbReference type="SMART" id="SM00052">
    <property type="entry name" value="EAL"/>
    <property type="match status" value="1"/>
</dbReference>
<dbReference type="InterPro" id="IPR001633">
    <property type="entry name" value="EAL_dom"/>
</dbReference>
<organism evidence="6 7">
    <name type="scientific">Jeotgalibacillus salarius</name>
    <dbReference type="NCBI Taxonomy" id="546023"/>
    <lineage>
        <taxon>Bacteria</taxon>
        <taxon>Bacillati</taxon>
        <taxon>Bacillota</taxon>
        <taxon>Bacilli</taxon>
        <taxon>Bacillales</taxon>
        <taxon>Caryophanaceae</taxon>
        <taxon>Jeotgalibacillus</taxon>
    </lineage>
</organism>
<dbReference type="Gene3D" id="3.30.450.40">
    <property type="match status" value="2"/>
</dbReference>
<protein>
    <submittedName>
        <fullName evidence="6">EAL domain-containing protein</fullName>
    </submittedName>
</protein>
<dbReference type="CDD" id="cd01948">
    <property type="entry name" value="EAL"/>
    <property type="match status" value="1"/>
</dbReference>
<dbReference type="InterPro" id="IPR003018">
    <property type="entry name" value="GAF"/>
</dbReference>
<feature type="domain" description="PAS" evidence="2">
    <location>
        <begin position="374"/>
        <end position="419"/>
    </location>
</feature>
<dbReference type="Gene3D" id="3.20.20.450">
    <property type="entry name" value="EAL domain"/>
    <property type="match status" value="1"/>
</dbReference>
<dbReference type="Pfam" id="PF13185">
    <property type="entry name" value="GAF_2"/>
    <property type="match status" value="1"/>
</dbReference>
<dbReference type="Pfam" id="PF00990">
    <property type="entry name" value="GGDEF"/>
    <property type="match status" value="1"/>
</dbReference>
<dbReference type="PANTHER" id="PTHR44757:SF2">
    <property type="entry name" value="BIOFILM ARCHITECTURE MAINTENANCE PROTEIN MBAA"/>
    <property type="match status" value="1"/>
</dbReference>
<dbReference type="Pfam" id="PF00563">
    <property type="entry name" value="EAL"/>
    <property type="match status" value="1"/>
</dbReference>
<dbReference type="OrthoDB" id="2624050at2"/>
<dbReference type="InterPro" id="IPR035919">
    <property type="entry name" value="EAL_sf"/>
</dbReference>
<comment type="caution">
    <text evidence="6">The sequence shown here is derived from an EMBL/GenBank/DDBJ whole genome shotgun (WGS) entry which is preliminary data.</text>
</comment>
<keyword evidence="7" id="KW-1185">Reference proteome</keyword>
<sequence>MQQDRYSRLAEITKMIHLKLDKRSVLEQVVKAISEEIVRCDAVGIYLPISEDQFQGFVGKPDQFHGITLDKMVIDLKKDRFAAEIVETRKSIYIPDTSQDDRPDPVPIELFKIKSIFGIPIYYEKSMYGLVFLFDYSAPLHLNKEELEAIESYITMAAVAIRNTELFTRSQKLVKDKQLLLDATGELSRCVTVQEALETSFRYIGEALDNPNVAAHLNDMYTQSASPHKLSSESTWKEEEWKKIHNEVKINFQEDAVYQEVMRTKGPVMIADAISDPRTNKEAINSFGIKAMYTLPLISRDEVLGTLGIVSFDSPKSYTNAEQQLAMSIADATAGVLDNLIHLEQLEEIISHRTHELQEKNEILESMNEDLRQLSKKNESILNSAGEGIYGLNKEGVITFCNPTAATMLDYDVDELVGKKQAEVVAHYSKEMDLYQHMSSPIHDSLISGEKAYSAEEKFAKKDGSLFDVEYVSTPIQNGEHHSGTVVTFRDVTERKEMERKIHTQAYYDMITRLPNRSYMTQKIRTALKKLNGANERLGVLFLDLDRFKLINDSYGHVAGDQVLYEIAERFRTLVSSRVTVSRLGGDEFMVLVEDIERIEELDEIAMKLLGFLTDPVRIGSNELFTGASIGISVYPDDAQNEEELIRNADTAMYLAKEYGGTYHYFTHLLREKNIERSNLLNALHQAVEKSELEVFYQPKINYDTKELIGVEALLRWTHPEFGKVPPDKFIPLAEETGLILKLGNWVLKEAIDQLKAWHAEGHMITMAVNFSIRQIQHPRVVQTVKSVLDNAGIDPKYLEIELTEHTLIQSHDAAKIHELKDLGLTIALDDFGTGYSSLKYIKDFPIDCIKIDRSFVDGMTQVPHIAALNSTIIHLAKQLDYGVIAEGVETQEQIDLLMKEGCYCMQGYFFSRPVPADELQEMIESGVAD</sequence>
<feature type="coiled-coil region" evidence="1">
    <location>
        <begin position="354"/>
        <end position="384"/>
    </location>
</feature>
<dbReference type="Proteomes" id="UP000297776">
    <property type="component" value="Unassembled WGS sequence"/>
</dbReference>
<dbReference type="InterPro" id="IPR000014">
    <property type="entry name" value="PAS"/>
</dbReference>
<dbReference type="InterPro" id="IPR035965">
    <property type="entry name" value="PAS-like_dom_sf"/>
</dbReference>
<dbReference type="PANTHER" id="PTHR44757">
    <property type="entry name" value="DIGUANYLATE CYCLASE DGCP"/>
    <property type="match status" value="1"/>
</dbReference>
<dbReference type="EMBL" id="SORX01000003">
    <property type="protein sequence ID" value="TFE02382.1"/>
    <property type="molecule type" value="Genomic_DNA"/>
</dbReference>
<evidence type="ECO:0000256" key="1">
    <source>
        <dbReference type="SAM" id="Coils"/>
    </source>
</evidence>
<evidence type="ECO:0000259" key="3">
    <source>
        <dbReference type="PROSITE" id="PS50113"/>
    </source>
</evidence>
<evidence type="ECO:0000313" key="6">
    <source>
        <dbReference type="EMBL" id="TFE02382.1"/>
    </source>
</evidence>
<proteinExistence type="predicted"/>
<dbReference type="Gene3D" id="3.30.450.20">
    <property type="entry name" value="PAS domain"/>
    <property type="match status" value="1"/>
</dbReference>
<evidence type="ECO:0000259" key="5">
    <source>
        <dbReference type="PROSITE" id="PS50887"/>
    </source>
</evidence>
<dbReference type="SMART" id="SM00091">
    <property type="entry name" value="PAS"/>
    <property type="match status" value="1"/>
</dbReference>
<name>A0A4Y8LHU6_9BACL</name>
<dbReference type="NCBIfam" id="TIGR00254">
    <property type="entry name" value="GGDEF"/>
    <property type="match status" value="1"/>
</dbReference>
<dbReference type="SUPFAM" id="SSF141868">
    <property type="entry name" value="EAL domain-like"/>
    <property type="match status" value="1"/>
</dbReference>
<evidence type="ECO:0000259" key="2">
    <source>
        <dbReference type="PROSITE" id="PS50112"/>
    </source>
</evidence>
<dbReference type="InterPro" id="IPR001610">
    <property type="entry name" value="PAC"/>
</dbReference>
<dbReference type="Pfam" id="PF01590">
    <property type="entry name" value="GAF"/>
    <property type="match status" value="1"/>
</dbReference>
<reference evidence="6 7" key="1">
    <citation type="submission" date="2019-03" db="EMBL/GenBank/DDBJ databases">
        <authorList>
            <person name="Yang Y."/>
        </authorList>
    </citation>
    <scope>NUCLEOTIDE SEQUENCE [LARGE SCALE GENOMIC DNA]</scope>
    <source>
        <strain evidence="6 7">ASL-1</strain>
    </source>
</reference>
<keyword evidence="1" id="KW-0175">Coiled coil</keyword>
<dbReference type="Gene3D" id="3.30.70.270">
    <property type="match status" value="1"/>
</dbReference>
<dbReference type="InterPro" id="IPR000700">
    <property type="entry name" value="PAS-assoc_C"/>
</dbReference>
<dbReference type="RefSeq" id="WP_134381079.1">
    <property type="nucleotide sequence ID" value="NZ_SORX01000003.1"/>
</dbReference>
<dbReference type="InterPro" id="IPR043128">
    <property type="entry name" value="Rev_trsase/Diguanyl_cyclase"/>
</dbReference>
<dbReference type="AlphaFoldDB" id="A0A4Y8LHU6"/>
<feature type="domain" description="EAL" evidence="4">
    <location>
        <begin position="677"/>
        <end position="928"/>
    </location>
</feature>
<dbReference type="PROSITE" id="PS50112">
    <property type="entry name" value="PAS"/>
    <property type="match status" value="1"/>
</dbReference>
<dbReference type="InterPro" id="IPR052155">
    <property type="entry name" value="Biofilm_reg_signaling"/>
</dbReference>
<dbReference type="InterPro" id="IPR013767">
    <property type="entry name" value="PAS_fold"/>
</dbReference>
<dbReference type="InterPro" id="IPR029016">
    <property type="entry name" value="GAF-like_dom_sf"/>
</dbReference>
<dbReference type="PROSITE" id="PS50883">
    <property type="entry name" value="EAL"/>
    <property type="match status" value="1"/>
</dbReference>
<evidence type="ECO:0000259" key="4">
    <source>
        <dbReference type="PROSITE" id="PS50883"/>
    </source>
</evidence>
<dbReference type="CDD" id="cd01949">
    <property type="entry name" value="GGDEF"/>
    <property type="match status" value="1"/>
</dbReference>
<dbReference type="InterPro" id="IPR029787">
    <property type="entry name" value="Nucleotide_cyclase"/>
</dbReference>
<dbReference type="SMART" id="SM00065">
    <property type="entry name" value="GAF"/>
    <property type="match status" value="2"/>
</dbReference>